<dbReference type="OrthoDB" id="4378831at2"/>
<dbReference type="PANTHER" id="PTHR33840">
    <property type="match status" value="1"/>
</dbReference>
<feature type="region of interest" description="Disordered" evidence="1">
    <location>
        <begin position="93"/>
        <end position="138"/>
    </location>
</feature>
<dbReference type="PANTHER" id="PTHR33840:SF1">
    <property type="entry name" value="TLE1 PHOSPHOLIPASE DOMAIN-CONTAINING PROTEIN"/>
    <property type="match status" value="1"/>
</dbReference>
<evidence type="ECO:0000313" key="3">
    <source>
        <dbReference type="Proteomes" id="UP000326018"/>
    </source>
</evidence>
<accession>A0A5E7D2Y0</accession>
<protein>
    <recommendedName>
        <fullName evidence="4">Type IV secretion protein Rhs</fullName>
    </recommendedName>
</protein>
<dbReference type="RefSeq" id="WP_150703476.1">
    <property type="nucleotide sequence ID" value="NZ_CABVIB010000018.1"/>
</dbReference>
<dbReference type="AlphaFoldDB" id="A0A5E7D2Y0"/>
<feature type="compositionally biased region" description="Acidic residues" evidence="1">
    <location>
        <begin position="128"/>
        <end position="138"/>
    </location>
</feature>
<dbReference type="InterPro" id="IPR008727">
    <property type="entry name" value="PAAR_motif"/>
</dbReference>
<evidence type="ECO:0000256" key="1">
    <source>
        <dbReference type="SAM" id="MobiDB-lite"/>
    </source>
</evidence>
<dbReference type="CDD" id="cd14744">
    <property type="entry name" value="PAAR_CT_2"/>
    <property type="match status" value="1"/>
</dbReference>
<proteinExistence type="predicted"/>
<reference evidence="2 3" key="1">
    <citation type="submission" date="2019-09" db="EMBL/GenBank/DDBJ databases">
        <authorList>
            <person name="Chandra G."/>
            <person name="Truman W A."/>
        </authorList>
    </citation>
    <scope>NUCLEOTIDE SEQUENCE [LARGE SCALE GENOMIC DNA]</scope>
    <source>
        <strain evidence="2">PS712</strain>
    </source>
</reference>
<organism evidence="2 3">
    <name type="scientific">Pseudomonas fluorescens</name>
    <dbReference type="NCBI Taxonomy" id="294"/>
    <lineage>
        <taxon>Bacteria</taxon>
        <taxon>Pseudomonadati</taxon>
        <taxon>Pseudomonadota</taxon>
        <taxon>Gammaproteobacteria</taxon>
        <taxon>Pseudomonadales</taxon>
        <taxon>Pseudomonadaceae</taxon>
        <taxon>Pseudomonas</taxon>
    </lineage>
</organism>
<evidence type="ECO:0008006" key="4">
    <source>
        <dbReference type="Google" id="ProtNLM"/>
    </source>
</evidence>
<evidence type="ECO:0000313" key="2">
    <source>
        <dbReference type="EMBL" id="VVO11799.1"/>
    </source>
</evidence>
<gene>
    <name evidence="2" type="ORF">PS712_03515</name>
</gene>
<dbReference type="Proteomes" id="UP000326018">
    <property type="component" value="Unassembled WGS sequence"/>
</dbReference>
<sequence>MAVGYFIRLGDNTTCGGLVIEANPKVMMYGMSHAREGDRVTCGMNGGTYVIVGGISHIKSHGRRVAGTLDSVSSCPCRAHLIHSQTTATYSVESASANAPARRTGSAPAGGFSRTSSNARDDRKPADEILEEEEEEEELEAGITLRLGLFFDGTGNNLANSEAAAGCYAINLGMQPEMAEDIRQYCARFGYDGKGSVPDNSYGNDVTNVARLYEFYPDQVGERLSSGAKEAYLKAYVQGIGTSSGEGDSFYGQGSGRGETGVVARVEQMPALILDKLRLFQDNNSDLKISRIEIDLFGFSRGAAAARHCANDLLKEKDSLLARAIPAGTPGLAQDFAWRHRSDFSLNFIGLFDSVAGIVSLRDGDFSPHNSHNPGLNLRLAPGIASKVIHLVARDEYRHNFSLNQAERDIELPGCHSDIGGGYLPLAMEKLLLSKPETSLEPDPLPDEHSNAYGLARQRIGRESGQWLSYVPPEGLSIATWSVVTQRRVRDTVAEKRVYAAIASQRQVRGELSLVYLRIMREWGVRAGVAFQKIPDTQAFALPAELQPIAVKLQAFALGESFVPLTAEEHALLRRHYIHLSANWNAAKGWNNSDLDVLFINRPAEGKKRVEHPNE</sequence>
<dbReference type="EMBL" id="CABVIB010000018">
    <property type="protein sequence ID" value="VVO11799.1"/>
    <property type="molecule type" value="Genomic_DNA"/>
</dbReference>
<dbReference type="Pfam" id="PF05488">
    <property type="entry name" value="PAAR_motif"/>
    <property type="match status" value="1"/>
</dbReference>
<name>A0A5E7D2Y0_PSEFL</name>